<dbReference type="OrthoDB" id="1164974at2"/>
<dbReference type="AlphaFoldDB" id="A0A504JH53"/>
<evidence type="ECO:0000313" key="3">
    <source>
        <dbReference type="Proteomes" id="UP000315540"/>
    </source>
</evidence>
<dbReference type="InterPro" id="IPR036366">
    <property type="entry name" value="PGBDSf"/>
</dbReference>
<reference evidence="2 3" key="1">
    <citation type="submission" date="2019-06" db="EMBL/GenBank/DDBJ databases">
        <authorList>
            <person name="Meng X."/>
        </authorList>
    </citation>
    <scope>NUCLEOTIDE SEQUENCE [LARGE SCALE GENOMIC DNA]</scope>
    <source>
        <strain evidence="2 3">M625</strain>
    </source>
</reference>
<evidence type="ECO:0000256" key="1">
    <source>
        <dbReference type="SAM" id="Phobius"/>
    </source>
</evidence>
<keyword evidence="3" id="KW-1185">Reference proteome</keyword>
<evidence type="ECO:0000313" key="2">
    <source>
        <dbReference type="EMBL" id="TPN85790.1"/>
    </source>
</evidence>
<feature type="transmembrane region" description="Helical" evidence="1">
    <location>
        <begin position="12"/>
        <end position="28"/>
    </location>
</feature>
<keyword evidence="1" id="KW-1133">Transmembrane helix</keyword>
<dbReference type="Gene3D" id="1.10.101.10">
    <property type="entry name" value="PGBD-like superfamily/PGBD"/>
    <property type="match status" value="1"/>
</dbReference>
<dbReference type="RefSeq" id="WP_140592764.1">
    <property type="nucleotide sequence ID" value="NZ_VFWZ01000003.1"/>
</dbReference>
<gene>
    <name evidence="2" type="ORF">FHK87_10900</name>
</gene>
<dbReference type="EMBL" id="VFWZ01000003">
    <property type="protein sequence ID" value="TPN85790.1"/>
    <property type="molecule type" value="Genomic_DNA"/>
</dbReference>
<dbReference type="Proteomes" id="UP000315540">
    <property type="component" value="Unassembled WGS sequence"/>
</dbReference>
<proteinExistence type="predicted"/>
<sequence>MIQVTTTQRNMLAVAALTGVGLLAHYWLQQRQEAKQAPEPEQQPLTIVQQPKEGMLKKKKGVFPLQEGSTGKEVERLQIWLLRNHGWQGEITKTFDAQTLKLVNKALQQDTVDKKVYEQYQMGIPIHKQIHNG</sequence>
<keyword evidence="1" id="KW-0472">Membrane</keyword>
<protein>
    <submittedName>
        <fullName evidence="2">Uncharacterized protein</fullName>
    </submittedName>
</protein>
<organism evidence="2 3">
    <name type="scientific">Aquimarina algicola</name>
    <dbReference type="NCBI Taxonomy" id="2589995"/>
    <lineage>
        <taxon>Bacteria</taxon>
        <taxon>Pseudomonadati</taxon>
        <taxon>Bacteroidota</taxon>
        <taxon>Flavobacteriia</taxon>
        <taxon>Flavobacteriales</taxon>
        <taxon>Flavobacteriaceae</taxon>
        <taxon>Aquimarina</taxon>
    </lineage>
</organism>
<keyword evidence="1" id="KW-0812">Transmembrane</keyword>
<comment type="caution">
    <text evidence="2">The sequence shown here is derived from an EMBL/GenBank/DDBJ whole genome shotgun (WGS) entry which is preliminary data.</text>
</comment>
<accession>A0A504JH53</accession>
<name>A0A504JH53_9FLAO</name>